<evidence type="ECO:0000256" key="1">
    <source>
        <dbReference type="ARBA" id="ARBA00006739"/>
    </source>
</evidence>
<accession>A0A7V4U2S8</accession>
<dbReference type="PANTHER" id="PTHR43630:SF1">
    <property type="entry name" value="POLY-BETA-1,6-N-ACETYL-D-GLUCOSAMINE SYNTHASE"/>
    <property type="match status" value="1"/>
</dbReference>
<dbReference type="AlphaFoldDB" id="A0A7V4U2S8"/>
<keyword evidence="4" id="KW-0812">Transmembrane</keyword>
<dbReference type="GO" id="GO:0016757">
    <property type="term" value="F:glycosyltransferase activity"/>
    <property type="evidence" value="ECO:0007669"/>
    <property type="project" value="UniProtKB-KW"/>
</dbReference>
<feature type="transmembrane region" description="Helical" evidence="4">
    <location>
        <begin position="275"/>
        <end position="295"/>
    </location>
</feature>
<dbReference type="PANTHER" id="PTHR43630">
    <property type="entry name" value="POLY-BETA-1,6-N-ACETYL-D-GLUCOSAMINE SYNTHASE"/>
    <property type="match status" value="1"/>
</dbReference>
<name>A0A7V4U2S8_CALAY</name>
<keyword evidence="2" id="KW-0328">Glycosyltransferase</keyword>
<keyword evidence="3" id="KW-0808">Transferase</keyword>
<organism evidence="6">
    <name type="scientific">Caldithrix abyssi</name>
    <dbReference type="NCBI Taxonomy" id="187145"/>
    <lineage>
        <taxon>Bacteria</taxon>
        <taxon>Pseudomonadati</taxon>
        <taxon>Calditrichota</taxon>
        <taxon>Calditrichia</taxon>
        <taxon>Calditrichales</taxon>
        <taxon>Calditrichaceae</taxon>
        <taxon>Caldithrix</taxon>
    </lineage>
</organism>
<dbReference type="Gene3D" id="3.90.550.10">
    <property type="entry name" value="Spore Coat Polysaccharide Biosynthesis Protein SpsA, Chain A"/>
    <property type="match status" value="1"/>
</dbReference>
<dbReference type="CDD" id="cd02525">
    <property type="entry name" value="Succinoglycan_BP_ExoA"/>
    <property type="match status" value="1"/>
</dbReference>
<gene>
    <name evidence="6" type="ORF">ENK44_11195</name>
</gene>
<sequence length="338" mass="38453">MSKYPFLTIAMPVRNEERFIADTLNQLLNQDYPADRYEIIVADGESSDRTPEIIEEFSKKNPQVKLMTNPGRLPSSGRNVGFRNGKGDYFLVIDGHCIIPDNNLFKNVVTLFRKAEVDCLGRPQPFITPDEPSWQRAIALARASKLGHSGDSFIHSQEEGYVSPVSMGCAYSKKVFEKIGYVDEDFDAAEDVEFNYRVEQAGFKTFFSPKIAVIYFPRENLKGLWKQLNRYGLGRAKFTFKHPETFNIEILLPIVFVLGMVAGPFSWFIHPYLFYAYAVVVLFYLSLVGVFSVRIHTIEPLSFIGKLFLVFLTIHFGIGVGLLRGFAKELRKKLSGKK</sequence>
<evidence type="ECO:0000313" key="6">
    <source>
        <dbReference type="EMBL" id="HGY56262.1"/>
    </source>
</evidence>
<dbReference type="Pfam" id="PF00535">
    <property type="entry name" value="Glycos_transf_2"/>
    <property type="match status" value="1"/>
</dbReference>
<keyword evidence="4" id="KW-1133">Transmembrane helix</keyword>
<comment type="similarity">
    <text evidence="1">Belongs to the glycosyltransferase 2 family.</text>
</comment>
<proteinExistence type="inferred from homology"/>
<keyword evidence="4" id="KW-0472">Membrane</keyword>
<reference evidence="6" key="1">
    <citation type="journal article" date="2020" name="mSystems">
        <title>Genome- and Community-Level Interaction Insights into Carbon Utilization and Element Cycling Functions of Hydrothermarchaeota in Hydrothermal Sediment.</title>
        <authorList>
            <person name="Zhou Z."/>
            <person name="Liu Y."/>
            <person name="Xu W."/>
            <person name="Pan J."/>
            <person name="Luo Z.H."/>
            <person name="Li M."/>
        </authorList>
    </citation>
    <scope>NUCLEOTIDE SEQUENCE [LARGE SCALE GENOMIC DNA]</scope>
    <source>
        <strain evidence="6">HyVt-577</strain>
    </source>
</reference>
<evidence type="ECO:0000259" key="5">
    <source>
        <dbReference type="Pfam" id="PF00535"/>
    </source>
</evidence>
<dbReference type="InterPro" id="IPR001173">
    <property type="entry name" value="Glyco_trans_2-like"/>
</dbReference>
<feature type="transmembrane region" description="Helical" evidence="4">
    <location>
        <begin position="250"/>
        <end position="269"/>
    </location>
</feature>
<dbReference type="Proteomes" id="UP000885779">
    <property type="component" value="Unassembled WGS sequence"/>
</dbReference>
<comment type="caution">
    <text evidence="6">The sequence shown here is derived from an EMBL/GenBank/DDBJ whole genome shotgun (WGS) entry which is preliminary data.</text>
</comment>
<dbReference type="EMBL" id="DRQG01000105">
    <property type="protein sequence ID" value="HGY56262.1"/>
    <property type="molecule type" value="Genomic_DNA"/>
</dbReference>
<dbReference type="SUPFAM" id="SSF53448">
    <property type="entry name" value="Nucleotide-diphospho-sugar transferases"/>
    <property type="match status" value="1"/>
</dbReference>
<evidence type="ECO:0000256" key="3">
    <source>
        <dbReference type="ARBA" id="ARBA00022679"/>
    </source>
</evidence>
<protein>
    <submittedName>
        <fullName evidence="6">Glycosyltransferase family 2 protein</fullName>
    </submittedName>
</protein>
<feature type="domain" description="Glycosyltransferase 2-like" evidence="5">
    <location>
        <begin position="8"/>
        <end position="179"/>
    </location>
</feature>
<feature type="transmembrane region" description="Helical" evidence="4">
    <location>
        <begin position="307"/>
        <end position="327"/>
    </location>
</feature>
<evidence type="ECO:0000256" key="4">
    <source>
        <dbReference type="SAM" id="Phobius"/>
    </source>
</evidence>
<dbReference type="InterPro" id="IPR029044">
    <property type="entry name" value="Nucleotide-diphossugar_trans"/>
</dbReference>
<evidence type="ECO:0000256" key="2">
    <source>
        <dbReference type="ARBA" id="ARBA00022676"/>
    </source>
</evidence>